<evidence type="ECO:0000313" key="3">
    <source>
        <dbReference type="Proteomes" id="UP000016064"/>
    </source>
</evidence>
<sequence>MRILLSLLSLLLALPAAIGGETSRNKEEESEQAAEDPSCIHHSYISAVSAARNSGKDTVIVLFSEDKSGKYFSQLVDLAKTMEKTVLSQYAEFSVISYTGISLLIYPPLPDPMSEEVAKFKHAFPELTSSSDDNAYMVTLSVSPHNVQVMDTVPLDLEHKNFS</sequence>
<proteinExistence type="predicted"/>
<dbReference type="RefSeq" id="WP_020370529.1">
    <property type="nucleotide sequence ID" value="NZ_APJW01000003.1"/>
</dbReference>
<keyword evidence="3" id="KW-1185">Reference proteome</keyword>
<dbReference type="EMBL" id="APJW01000003">
    <property type="protein sequence ID" value="EQM62431.1"/>
    <property type="molecule type" value="Genomic_DNA"/>
</dbReference>
<accession>A0ABN0MYR9</accession>
<evidence type="ECO:0000256" key="1">
    <source>
        <dbReference type="SAM" id="SignalP"/>
    </source>
</evidence>
<name>A0ABN0MYR9_9CHLA</name>
<feature type="chain" id="PRO_5045788471" evidence="1">
    <location>
        <begin position="20"/>
        <end position="163"/>
    </location>
</feature>
<gene>
    <name evidence="2" type="ORF">H359_0922</name>
</gene>
<evidence type="ECO:0000313" key="2">
    <source>
        <dbReference type="EMBL" id="EQM62431.1"/>
    </source>
</evidence>
<protein>
    <submittedName>
        <fullName evidence="2">Uncharacterized protein</fullName>
    </submittedName>
</protein>
<keyword evidence="1" id="KW-0732">Signal</keyword>
<reference evidence="2 3" key="1">
    <citation type="submission" date="2013-07" db="EMBL/GenBank/DDBJ databases">
        <title>Isolation of a new Chlamydia species from the feral Sacred Ibis (Threskiornis aethiopicus): Chlamydia ibidis.</title>
        <authorList>
            <person name="Vorimore F."/>
            <person name="Hsia R.-C."/>
            <person name="Huot-Creasy H."/>
            <person name="Bastian S."/>
            <person name="Deruyter L."/>
            <person name="Passet A."/>
            <person name="Sachse K."/>
            <person name="Bavoil P."/>
            <person name="Myers G."/>
            <person name="Laroucau K."/>
        </authorList>
    </citation>
    <scope>NUCLEOTIDE SEQUENCE [LARGE SCALE GENOMIC DNA]</scope>
    <source>
        <strain evidence="2 3">10-1398/6</strain>
    </source>
</reference>
<dbReference type="Proteomes" id="UP000016064">
    <property type="component" value="Unassembled WGS sequence"/>
</dbReference>
<feature type="signal peptide" evidence="1">
    <location>
        <begin position="1"/>
        <end position="19"/>
    </location>
</feature>
<organism evidence="2 3">
    <name type="scientific">Chlamydia ibidis 10-1398/6</name>
    <dbReference type="NCBI Taxonomy" id="1046581"/>
    <lineage>
        <taxon>Bacteria</taxon>
        <taxon>Pseudomonadati</taxon>
        <taxon>Chlamydiota</taxon>
        <taxon>Chlamydiia</taxon>
        <taxon>Chlamydiales</taxon>
        <taxon>Chlamydiaceae</taxon>
        <taxon>Chlamydia/Chlamydophila group</taxon>
        <taxon>Chlamydia</taxon>
    </lineage>
</organism>
<comment type="caution">
    <text evidence="2">The sequence shown here is derived from an EMBL/GenBank/DDBJ whole genome shotgun (WGS) entry which is preliminary data.</text>
</comment>